<evidence type="ECO:0000313" key="3">
    <source>
        <dbReference type="Proteomes" id="UP000230233"/>
    </source>
</evidence>
<dbReference type="Proteomes" id="UP000230233">
    <property type="component" value="Chromosome V"/>
</dbReference>
<protein>
    <submittedName>
        <fullName evidence="2">Uncharacterized protein</fullName>
    </submittedName>
</protein>
<keyword evidence="1" id="KW-0812">Transmembrane</keyword>
<evidence type="ECO:0000256" key="1">
    <source>
        <dbReference type="SAM" id="Phobius"/>
    </source>
</evidence>
<keyword evidence="1" id="KW-0472">Membrane</keyword>
<reference evidence="3" key="1">
    <citation type="submission" date="2017-10" db="EMBL/GenBank/DDBJ databases">
        <title>Rapid genome shrinkage in a self-fertile nematode reveals novel sperm competition proteins.</title>
        <authorList>
            <person name="Yin D."/>
            <person name="Schwarz E.M."/>
            <person name="Thomas C.G."/>
            <person name="Felde R.L."/>
            <person name="Korf I.F."/>
            <person name="Cutter A.D."/>
            <person name="Schartner C.M."/>
            <person name="Ralston E.J."/>
            <person name="Meyer B.J."/>
            <person name="Haag E.S."/>
        </authorList>
    </citation>
    <scope>NUCLEOTIDE SEQUENCE [LARGE SCALE GENOMIC DNA]</scope>
    <source>
        <strain evidence="3">JU1422</strain>
    </source>
</reference>
<proteinExistence type="predicted"/>
<keyword evidence="3" id="KW-1185">Reference proteome</keyword>
<organism evidence="2 3">
    <name type="scientific">Caenorhabditis nigoni</name>
    <dbReference type="NCBI Taxonomy" id="1611254"/>
    <lineage>
        <taxon>Eukaryota</taxon>
        <taxon>Metazoa</taxon>
        <taxon>Ecdysozoa</taxon>
        <taxon>Nematoda</taxon>
        <taxon>Chromadorea</taxon>
        <taxon>Rhabditida</taxon>
        <taxon>Rhabditina</taxon>
        <taxon>Rhabditomorpha</taxon>
        <taxon>Rhabditoidea</taxon>
        <taxon>Rhabditidae</taxon>
        <taxon>Peloderinae</taxon>
        <taxon>Caenorhabditis</taxon>
    </lineage>
</organism>
<name>A0A2G5T4R2_9PELO</name>
<accession>A0A2G5T4R2</accession>
<evidence type="ECO:0000313" key="2">
    <source>
        <dbReference type="EMBL" id="PIC22212.1"/>
    </source>
</evidence>
<keyword evidence="1" id="KW-1133">Transmembrane helix</keyword>
<dbReference type="OrthoDB" id="5849734at2759"/>
<comment type="caution">
    <text evidence="2">The sequence shown here is derived from an EMBL/GenBank/DDBJ whole genome shotgun (WGS) entry which is preliminary data.</text>
</comment>
<gene>
    <name evidence="2" type="primary">Cnig_chr_V.g16347</name>
    <name evidence="2" type="ORF">B9Z55_016347</name>
</gene>
<dbReference type="AlphaFoldDB" id="A0A2G5T4R2"/>
<dbReference type="EMBL" id="PDUG01000005">
    <property type="protein sequence ID" value="PIC22212.1"/>
    <property type="molecule type" value="Genomic_DNA"/>
</dbReference>
<feature type="transmembrane region" description="Helical" evidence="1">
    <location>
        <begin position="51"/>
        <end position="71"/>
    </location>
</feature>
<sequence>MHNPVNCDYDTKILQLIKLTEVHANAPNDGRAVRNFTKIIGNFYCSIIPQLTMNILGLLLFVLLAIASSIVEAGKRCTSSEQCDYESACYEGHCYTVDEMFEKFDMKKK</sequence>